<comment type="caution">
    <text evidence="6">The sequence shown here is derived from an EMBL/GenBank/DDBJ whole genome shotgun (WGS) entry which is preliminary data.</text>
</comment>
<accession>A0A2A4XB57</accession>
<dbReference type="InterPro" id="IPR005119">
    <property type="entry name" value="LysR_subst-bd"/>
</dbReference>
<dbReference type="PROSITE" id="PS50931">
    <property type="entry name" value="HTH_LYSR"/>
    <property type="match status" value="1"/>
</dbReference>
<dbReference type="AlphaFoldDB" id="A0A2A4XB57"/>
<dbReference type="Pfam" id="PF03466">
    <property type="entry name" value="LysR_substrate"/>
    <property type="match status" value="1"/>
</dbReference>
<dbReference type="Gene3D" id="3.40.190.290">
    <property type="match status" value="1"/>
</dbReference>
<keyword evidence="3" id="KW-0238">DNA-binding</keyword>
<dbReference type="InterPro" id="IPR036390">
    <property type="entry name" value="WH_DNA-bd_sf"/>
</dbReference>
<evidence type="ECO:0000256" key="4">
    <source>
        <dbReference type="ARBA" id="ARBA00023163"/>
    </source>
</evidence>
<feature type="domain" description="HTH lysR-type" evidence="5">
    <location>
        <begin position="6"/>
        <end position="63"/>
    </location>
</feature>
<dbReference type="FunFam" id="1.10.10.10:FF:000001">
    <property type="entry name" value="LysR family transcriptional regulator"/>
    <property type="match status" value="1"/>
</dbReference>
<evidence type="ECO:0000313" key="6">
    <source>
        <dbReference type="EMBL" id="PCI79764.1"/>
    </source>
</evidence>
<dbReference type="GO" id="GO:0003700">
    <property type="term" value="F:DNA-binding transcription factor activity"/>
    <property type="evidence" value="ECO:0007669"/>
    <property type="project" value="InterPro"/>
</dbReference>
<dbReference type="PANTHER" id="PTHR30537">
    <property type="entry name" value="HTH-TYPE TRANSCRIPTIONAL REGULATOR"/>
    <property type="match status" value="1"/>
</dbReference>
<dbReference type="Pfam" id="PF00126">
    <property type="entry name" value="HTH_1"/>
    <property type="match status" value="1"/>
</dbReference>
<dbReference type="GO" id="GO:0043565">
    <property type="term" value="F:sequence-specific DNA binding"/>
    <property type="evidence" value="ECO:0007669"/>
    <property type="project" value="TreeGrafter"/>
</dbReference>
<evidence type="ECO:0000256" key="3">
    <source>
        <dbReference type="ARBA" id="ARBA00023125"/>
    </source>
</evidence>
<organism evidence="6 7">
    <name type="scientific">SAR86 cluster bacterium</name>
    <dbReference type="NCBI Taxonomy" id="2030880"/>
    <lineage>
        <taxon>Bacteria</taxon>
        <taxon>Pseudomonadati</taxon>
        <taxon>Pseudomonadota</taxon>
        <taxon>Gammaproteobacteria</taxon>
        <taxon>SAR86 cluster</taxon>
    </lineage>
</organism>
<evidence type="ECO:0000256" key="2">
    <source>
        <dbReference type="ARBA" id="ARBA00023015"/>
    </source>
</evidence>
<dbReference type="GO" id="GO:0006351">
    <property type="term" value="P:DNA-templated transcription"/>
    <property type="evidence" value="ECO:0007669"/>
    <property type="project" value="TreeGrafter"/>
</dbReference>
<dbReference type="InterPro" id="IPR036388">
    <property type="entry name" value="WH-like_DNA-bd_sf"/>
</dbReference>
<keyword evidence="4" id="KW-0804">Transcription</keyword>
<dbReference type="InterPro" id="IPR000847">
    <property type="entry name" value="LysR_HTH_N"/>
</dbReference>
<gene>
    <name evidence="6" type="ORF">COB20_04045</name>
</gene>
<reference evidence="7" key="1">
    <citation type="submission" date="2017-08" db="EMBL/GenBank/DDBJ databases">
        <title>A dynamic microbial community with high functional redundancy inhabits the cold, oxic subseafloor aquifer.</title>
        <authorList>
            <person name="Tully B.J."/>
            <person name="Wheat C.G."/>
            <person name="Glazer B.T."/>
            <person name="Huber J.A."/>
        </authorList>
    </citation>
    <scope>NUCLEOTIDE SEQUENCE [LARGE SCALE GENOMIC DNA]</scope>
</reference>
<name>A0A2A4XB57_9GAMM</name>
<evidence type="ECO:0000256" key="1">
    <source>
        <dbReference type="ARBA" id="ARBA00009437"/>
    </source>
</evidence>
<dbReference type="PANTHER" id="PTHR30537:SF5">
    <property type="entry name" value="HTH-TYPE TRANSCRIPTIONAL ACTIVATOR TTDR-RELATED"/>
    <property type="match status" value="1"/>
</dbReference>
<dbReference type="Gene3D" id="1.10.10.10">
    <property type="entry name" value="Winged helix-like DNA-binding domain superfamily/Winged helix DNA-binding domain"/>
    <property type="match status" value="1"/>
</dbReference>
<keyword evidence="2" id="KW-0805">Transcription regulation</keyword>
<evidence type="ECO:0000259" key="5">
    <source>
        <dbReference type="PROSITE" id="PS50931"/>
    </source>
</evidence>
<protein>
    <recommendedName>
        <fullName evidence="5">HTH lysR-type domain-containing protein</fullName>
    </recommendedName>
</protein>
<sequence length="300" mass="33204">MKGVIMDLNSLAIFVAVVDAGSLTAAASRLNMPKSKVSRRLSQFEAQLEVRLLTRTTRSITLTEQGRALVARAHPLLSELEQLEDSIATSQSVAEGMLFIQTPCDFFPNQFADICLEFLEQHPKVDLTIGQFSGHTPQNIDDSDITFVLHQGALPDSFHNAKSLMSMQQSLYGAPRRYTRDQLLSSELADQQCLLEPGENTWLFTKRGQLNAVRVSGRMAISNQKLLIEACVSGLGIAKLVDVDVETQLRSGSLIKLLTSNPVEALSLTLLFRSQFLPVRARLFIDFFQSHVGRLSSRLG</sequence>
<dbReference type="Proteomes" id="UP000218767">
    <property type="component" value="Unassembled WGS sequence"/>
</dbReference>
<dbReference type="InterPro" id="IPR058163">
    <property type="entry name" value="LysR-type_TF_proteobact-type"/>
</dbReference>
<proteinExistence type="inferred from homology"/>
<dbReference type="SUPFAM" id="SSF53850">
    <property type="entry name" value="Periplasmic binding protein-like II"/>
    <property type="match status" value="1"/>
</dbReference>
<comment type="similarity">
    <text evidence="1">Belongs to the LysR transcriptional regulatory family.</text>
</comment>
<dbReference type="SUPFAM" id="SSF46785">
    <property type="entry name" value="Winged helix' DNA-binding domain"/>
    <property type="match status" value="1"/>
</dbReference>
<evidence type="ECO:0000313" key="7">
    <source>
        <dbReference type="Proteomes" id="UP000218767"/>
    </source>
</evidence>
<dbReference type="EMBL" id="NVUL01000014">
    <property type="protein sequence ID" value="PCI79764.1"/>
    <property type="molecule type" value="Genomic_DNA"/>
</dbReference>